<evidence type="ECO:0000256" key="6">
    <source>
        <dbReference type="SAM" id="Phobius"/>
    </source>
</evidence>
<evidence type="ECO:0000256" key="2">
    <source>
        <dbReference type="ARBA" id="ARBA00009965"/>
    </source>
</evidence>
<feature type="transmembrane region" description="Helical" evidence="6">
    <location>
        <begin position="465"/>
        <end position="486"/>
    </location>
</feature>
<dbReference type="PANTHER" id="PTHR11706:SF109">
    <property type="entry name" value="METAL TRANSPORTER NRAMP3"/>
    <property type="match status" value="1"/>
</dbReference>
<dbReference type="HAMAP" id="MF_00221">
    <property type="entry name" value="NRAMP"/>
    <property type="match status" value="1"/>
</dbReference>
<dbReference type="Pfam" id="PF01566">
    <property type="entry name" value="Nramp"/>
    <property type="match status" value="1"/>
</dbReference>
<keyword evidence="3 6" id="KW-0812">Transmembrane</keyword>
<feature type="transmembrane region" description="Helical" evidence="6">
    <location>
        <begin position="407"/>
        <end position="425"/>
    </location>
</feature>
<feature type="transmembrane region" description="Helical" evidence="6">
    <location>
        <begin position="189"/>
        <end position="207"/>
    </location>
</feature>
<feature type="transmembrane region" description="Helical" evidence="6">
    <location>
        <begin position="366"/>
        <end position="387"/>
    </location>
</feature>
<feature type="transmembrane region" description="Helical" evidence="6">
    <location>
        <begin position="154"/>
        <end position="177"/>
    </location>
</feature>
<comment type="caution">
    <text evidence="7">The sequence shown here is derived from an EMBL/GenBank/DDBJ whole genome shotgun (WGS) entry which is preliminary data.</text>
</comment>
<dbReference type="OrthoDB" id="409173at2759"/>
<proteinExistence type="inferred from homology"/>
<keyword evidence="4 6" id="KW-1133">Transmembrane helix</keyword>
<evidence type="ECO:0000256" key="5">
    <source>
        <dbReference type="ARBA" id="ARBA00023136"/>
    </source>
</evidence>
<gene>
    <name evidence="7" type="ORF">SADUNF_Sadunf07G0047400</name>
</gene>
<sequence>MSLDENQQPLLQEEEERAYDSDEKVLIIGIDSDAESGGTTVLPPFSWKKLWLFTGPGFLMSIAFLDPGNLEGDLQAGAIAGYSLLWLLLWATAMGLLVQLLSARLGVATGRHLAELCREEYPTWAGMVLWIMAELALIGADIQEVIGSAIAIKILSNGVLPLWAGVTITACDCFIFLFLENYGVRKLEAVFAVLIGVMAVTFGWMFGDAKPSASELFLGILIPKLSSRTIQQAVGVVGCIIMPHNVFLHSALVQSREIDHNNKIQVQEALRYYSIESTTALVISFLINLFVTTVFAKGFYGTELANSIGLVNAGQYLQDKYGGGFFPILYIWGIGLLAAGQSSTITGTYAGQFIMGGFLNMRLKKWLRALITRSCAIIPTIIVALVFDTSEESLDVLNEWLNVLQSIQIPFALIPLLCLVSKEQIMGTFKIGTILKIVSWLVAALVIVINGYLLLDFFLNEVTGVAFTTAVCTFTSAYVAFIIYLTSRGVTSSSLRGPPKQIEVE</sequence>
<reference evidence="7 8" key="1">
    <citation type="submission" date="2020-10" db="EMBL/GenBank/DDBJ databases">
        <title>Plant Genome Project.</title>
        <authorList>
            <person name="Zhang R.-G."/>
        </authorList>
    </citation>
    <scope>NUCLEOTIDE SEQUENCE [LARGE SCALE GENOMIC DNA]</scope>
    <source>
        <strain evidence="7">FAFU-HL-1</strain>
        <tissue evidence="7">Leaf</tissue>
    </source>
</reference>
<feature type="transmembrane region" description="Helical" evidence="6">
    <location>
        <begin position="329"/>
        <end position="354"/>
    </location>
</feature>
<evidence type="ECO:0000313" key="7">
    <source>
        <dbReference type="EMBL" id="KAF9678560.1"/>
    </source>
</evidence>
<keyword evidence="5 6" id="KW-0472">Membrane</keyword>
<accession>A0A835MV49</accession>
<feature type="transmembrane region" description="Helical" evidence="6">
    <location>
        <begin position="121"/>
        <end position="142"/>
    </location>
</feature>
<evidence type="ECO:0000256" key="1">
    <source>
        <dbReference type="ARBA" id="ARBA00004141"/>
    </source>
</evidence>
<dbReference type="GO" id="GO:0015086">
    <property type="term" value="F:cadmium ion transmembrane transporter activity"/>
    <property type="evidence" value="ECO:0007669"/>
    <property type="project" value="TreeGrafter"/>
</dbReference>
<evidence type="ECO:0000256" key="4">
    <source>
        <dbReference type="ARBA" id="ARBA00022989"/>
    </source>
</evidence>
<keyword evidence="8" id="KW-1185">Reference proteome</keyword>
<dbReference type="PANTHER" id="PTHR11706">
    <property type="entry name" value="SOLUTE CARRIER PROTEIN FAMILY 11 MEMBER"/>
    <property type="match status" value="1"/>
</dbReference>
<dbReference type="NCBIfam" id="NF037982">
    <property type="entry name" value="Nramp_1"/>
    <property type="match status" value="1"/>
</dbReference>
<evidence type="ECO:0000313" key="8">
    <source>
        <dbReference type="Proteomes" id="UP000657918"/>
    </source>
</evidence>
<name>A0A835MV49_9ROSI</name>
<dbReference type="GO" id="GO:0042742">
    <property type="term" value="P:defense response to bacterium"/>
    <property type="evidence" value="ECO:0007669"/>
    <property type="project" value="TreeGrafter"/>
</dbReference>
<dbReference type="GO" id="GO:0005774">
    <property type="term" value="C:vacuolar membrane"/>
    <property type="evidence" value="ECO:0007669"/>
    <property type="project" value="TreeGrafter"/>
</dbReference>
<dbReference type="Proteomes" id="UP000657918">
    <property type="component" value="Unassembled WGS sequence"/>
</dbReference>
<dbReference type="GO" id="GO:0005384">
    <property type="term" value="F:manganese ion transmembrane transporter activity"/>
    <property type="evidence" value="ECO:0007669"/>
    <property type="project" value="TreeGrafter"/>
</dbReference>
<comment type="subcellular location">
    <subcellularLocation>
        <location evidence="1">Membrane</location>
        <topology evidence="1">Multi-pass membrane protein</topology>
    </subcellularLocation>
</comment>
<dbReference type="NCBIfam" id="TIGR01197">
    <property type="entry name" value="nramp"/>
    <property type="match status" value="1"/>
</dbReference>
<dbReference type="PRINTS" id="PR00447">
    <property type="entry name" value="NATRESASSCMP"/>
</dbReference>
<dbReference type="AlphaFoldDB" id="A0A835MV49"/>
<dbReference type="InterPro" id="IPR001046">
    <property type="entry name" value="NRAMP_fam"/>
</dbReference>
<protein>
    <submittedName>
        <fullName evidence="7">Uncharacterized protein</fullName>
    </submittedName>
</protein>
<feature type="transmembrane region" description="Helical" evidence="6">
    <location>
        <begin position="280"/>
        <end position="300"/>
    </location>
</feature>
<dbReference type="EMBL" id="JADGMS010000007">
    <property type="protein sequence ID" value="KAF9678560.1"/>
    <property type="molecule type" value="Genomic_DNA"/>
</dbReference>
<dbReference type="GO" id="GO:0034755">
    <property type="term" value="P:iron ion transmembrane transport"/>
    <property type="evidence" value="ECO:0007669"/>
    <property type="project" value="TreeGrafter"/>
</dbReference>
<feature type="transmembrane region" description="Helical" evidence="6">
    <location>
        <begin position="79"/>
        <end position="101"/>
    </location>
</feature>
<dbReference type="GO" id="GO:2000379">
    <property type="term" value="P:positive regulation of reactive oxygen species metabolic process"/>
    <property type="evidence" value="ECO:0007669"/>
    <property type="project" value="TreeGrafter"/>
</dbReference>
<organism evidence="7 8">
    <name type="scientific">Salix dunnii</name>
    <dbReference type="NCBI Taxonomy" id="1413687"/>
    <lineage>
        <taxon>Eukaryota</taxon>
        <taxon>Viridiplantae</taxon>
        <taxon>Streptophyta</taxon>
        <taxon>Embryophyta</taxon>
        <taxon>Tracheophyta</taxon>
        <taxon>Spermatophyta</taxon>
        <taxon>Magnoliopsida</taxon>
        <taxon>eudicotyledons</taxon>
        <taxon>Gunneridae</taxon>
        <taxon>Pentapetalae</taxon>
        <taxon>rosids</taxon>
        <taxon>fabids</taxon>
        <taxon>Malpighiales</taxon>
        <taxon>Salicaceae</taxon>
        <taxon>Saliceae</taxon>
        <taxon>Salix</taxon>
    </lineage>
</organism>
<comment type="similarity">
    <text evidence="2">Belongs to the NRAMP (TC 2.A.55) family.</text>
</comment>
<feature type="transmembrane region" description="Helical" evidence="6">
    <location>
        <begin position="437"/>
        <end position="459"/>
    </location>
</feature>
<evidence type="ECO:0000256" key="3">
    <source>
        <dbReference type="ARBA" id="ARBA00022692"/>
    </source>
</evidence>